<evidence type="ECO:0000313" key="1">
    <source>
        <dbReference type="EMBL" id="CAG5021545.1"/>
    </source>
</evidence>
<protein>
    <submittedName>
        <fullName evidence="1">(apollo) hypothetical protein</fullName>
    </submittedName>
</protein>
<name>A0A8S3XI75_PARAO</name>
<proteinExistence type="predicted"/>
<dbReference type="OrthoDB" id="2194416at2759"/>
<gene>
    <name evidence="1" type="ORF">PAPOLLO_LOCUS17553</name>
</gene>
<dbReference type="Proteomes" id="UP000691718">
    <property type="component" value="Unassembled WGS sequence"/>
</dbReference>
<sequence length="88" mass="9982">MLRLGMPLDAQQTAYVDAAVNIPFVVNSDDDGIVSYELEKMRSILEKTMLETRSMPLENRPRLPHIPLSKQNRAVVRALNPILVTHLE</sequence>
<keyword evidence="2" id="KW-1185">Reference proteome</keyword>
<organism evidence="1 2">
    <name type="scientific">Parnassius apollo</name>
    <name type="common">Apollo butterfly</name>
    <name type="synonym">Papilio apollo</name>
    <dbReference type="NCBI Taxonomy" id="110799"/>
    <lineage>
        <taxon>Eukaryota</taxon>
        <taxon>Metazoa</taxon>
        <taxon>Ecdysozoa</taxon>
        <taxon>Arthropoda</taxon>
        <taxon>Hexapoda</taxon>
        <taxon>Insecta</taxon>
        <taxon>Pterygota</taxon>
        <taxon>Neoptera</taxon>
        <taxon>Endopterygota</taxon>
        <taxon>Lepidoptera</taxon>
        <taxon>Glossata</taxon>
        <taxon>Ditrysia</taxon>
        <taxon>Papilionoidea</taxon>
        <taxon>Papilionidae</taxon>
        <taxon>Parnassiinae</taxon>
        <taxon>Parnassini</taxon>
        <taxon>Parnassius</taxon>
        <taxon>Parnassius</taxon>
    </lineage>
</organism>
<accession>A0A8S3XI75</accession>
<evidence type="ECO:0000313" key="2">
    <source>
        <dbReference type="Proteomes" id="UP000691718"/>
    </source>
</evidence>
<dbReference type="EMBL" id="CAJQZP010001146">
    <property type="protein sequence ID" value="CAG5021545.1"/>
    <property type="molecule type" value="Genomic_DNA"/>
</dbReference>
<reference evidence="1" key="1">
    <citation type="submission" date="2021-04" db="EMBL/GenBank/DDBJ databases">
        <authorList>
            <person name="Tunstrom K."/>
        </authorList>
    </citation>
    <scope>NUCLEOTIDE SEQUENCE</scope>
</reference>
<dbReference type="AlphaFoldDB" id="A0A8S3XI75"/>
<comment type="caution">
    <text evidence="1">The sequence shown here is derived from an EMBL/GenBank/DDBJ whole genome shotgun (WGS) entry which is preliminary data.</text>
</comment>